<dbReference type="AlphaFoldDB" id="A0A0B6Y094"/>
<reference evidence="2" key="1">
    <citation type="submission" date="2014-12" db="EMBL/GenBank/DDBJ databases">
        <title>Insight into the proteome of Arion vulgaris.</title>
        <authorList>
            <person name="Aradska J."/>
            <person name="Bulat T."/>
            <person name="Smidak R."/>
            <person name="Sarate P."/>
            <person name="Gangsoo J."/>
            <person name="Sialana F."/>
            <person name="Bilban M."/>
            <person name="Lubec G."/>
        </authorList>
    </citation>
    <scope>NUCLEOTIDE SEQUENCE</scope>
    <source>
        <tissue evidence="2">Skin</tissue>
    </source>
</reference>
<feature type="non-terminal residue" evidence="2">
    <location>
        <position position="143"/>
    </location>
</feature>
<evidence type="ECO:0000256" key="1">
    <source>
        <dbReference type="SAM" id="MobiDB-lite"/>
    </source>
</evidence>
<feature type="compositionally biased region" description="Polar residues" evidence="1">
    <location>
        <begin position="63"/>
        <end position="76"/>
    </location>
</feature>
<gene>
    <name evidence="2" type="primary">ORF8058</name>
</gene>
<sequence>SVSPIPDFVTDQTGLVIYGLQQPSNETVLSLPQSSPSSSLVSATKLPNTHIAVQNDQNPHVADATQNDNNQPTENVHGQPYSGGIIYIPDGSGSYIAVEASSVQTQMDSVTYQPGYHQGEPRPYMFTTPALSAAGDSSQDTQT</sequence>
<feature type="region of interest" description="Disordered" evidence="1">
    <location>
        <begin position="63"/>
        <end position="83"/>
    </location>
</feature>
<accession>A0A0B6Y094</accession>
<organism evidence="2">
    <name type="scientific">Arion vulgaris</name>
    <dbReference type="NCBI Taxonomy" id="1028688"/>
    <lineage>
        <taxon>Eukaryota</taxon>
        <taxon>Metazoa</taxon>
        <taxon>Spiralia</taxon>
        <taxon>Lophotrochozoa</taxon>
        <taxon>Mollusca</taxon>
        <taxon>Gastropoda</taxon>
        <taxon>Heterobranchia</taxon>
        <taxon>Euthyneura</taxon>
        <taxon>Panpulmonata</taxon>
        <taxon>Eupulmonata</taxon>
        <taxon>Stylommatophora</taxon>
        <taxon>Helicina</taxon>
        <taxon>Arionoidea</taxon>
        <taxon>Arionidae</taxon>
        <taxon>Arion</taxon>
    </lineage>
</organism>
<protein>
    <submittedName>
        <fullName evidence="2">Uncharacterized protein</fullName>
    </submittedName>
</protein>
<evidence type="ECO:0000313" key="2">
    <source>
        <dbReference type="EMBL" id="CEK49533.1"/>
    </source>
</evidence>
<feature type="region of interest" description="Disordered" evidence="1">
    <location>
        <begin position="113"/>
        <end position="143"/>
    </location>
</feature>
<feature type="non-terminal residue" evidence="2">
    <location>
        <position position="1"/>
    </location>
</feature>
<proteinExistence type="predicted"/>
<dbReference type="EMBL" id="HACG01002668">
    <property type="protein sequence ID" value="CEK49533.1"/>
    <property type="molecule type" value="Transcribed_RNA"/>
</dbReference>
<name>A0A0B6Y094_9EUPU</name>